<accession>A0ACB5T3C2</accession>
<reference evidence="1" key="1">
    <citation type="submission" date="2023-04" db="EMBL/GenBank/DDBJ databases">
        <title>Ambrosiozyma monospora NBRC 10751.</title>
        <authorList>
            <person name="Ichikawa N."/>
            <person name="Sato H."/>
            <person name="Tonouchi N."/>
        </authorList>
    </citation>
    <scope>NUCLEOTIDE SEQUENCE</scope>
    <source>
        <strain evidence="1">NBRC 10751</strain>
    </source>
</reference>
<organism evidence="1 2">
    <name type="scientific">Ambrosiozyma monospora</name>
    <name type="common">Yeast</name>
    <name type="synonym">Endomycopsis monosporus</name>
    <dbReference type="NCBI Taxonomy" id="43982"/>
    <lineage>
        <taxon>Eukaryota</taxon>
        <taxon>Fungi</taxon>
        <taxon>Dikarya</taxon>
        <taxon>Ascomycota</taxon>
        <taxon>Saccharomycotina</taxon>
        <taxon>Pichiomycetes</taxon>
        <taxon>Pichiales</taxon>
        <taxon>Pichiaceae</taxon>
        <taxon>Ambrosiozyma</taxon>
    </lineage>
</organism>
<gene>
    <name evidence="1" type="ORF">Amon02_000455300</name>
</gene>
<keyword evidence="2" id="KW-1185">Reference proteome</keyword>
<proteinExistence type="predicted"/>
<evidence type="ECO:0000313" key="1">
    <source>
        <dbReference type="EMBL" id="GME80649.1"/>
    </source>
</evidence>
<dbReference type="Proteomes" id="UP001165064">
    <property type="component" value="Unassembled WGS sequence"/>
</dbReference>
<evidence type="ECO:0000313" key="2">
    <source>
        <dbReference type="Proteomes" id="UP001165064"/>
    </source>
</evidence>
<name>A0ACB5T3C2_AMBMO</name>
<dbReference type="EMBL" id="BSXS01003151">
    <property type="protein sequence ID" value="GME80649.1"/>
    <property type="molecule type" value="Genomic_DNA"/>
</dbReference>
<protein>
    <submittedName>
        <fullName evidence="1">Unnamed protein product</fullName>
    </submittedName>
</protein>
<comment type="caution">
    <text evidence="1">The sequence shown here is derived from an EMBL/GenBank/DDBJ whole genome shotgun (WGS) entry which is preliminary data.</text>
</comment>
<sequence>MNGVTPVIAKYLDAFGGNNSKYIVWPVDLCFVQFALDSELLGQPKQSQNSLHPTGQTHQDTVPTQQEKTSSTTTTAGVTDKESNTPSTTASSSPDQLQPKKKFEMLDPLDLVSEFIEANEIHLKEEEELKSKIKQEREELAASLKKEREQQLQQHQISQQTITPGTTTTSNLGAGTLLKEWDTGDIGMLQHDQHGFGITGESVSSGIKEEPVVDLHDTGLGDDNESDHDDVPLPSVKLEAAGAPVCSGVGAISTAGADTNVGAATATGLVGEDHDVVMGSGSDSAGIGSAESSEPVGDGDWDELFGDDDDDDDDDEDEIAVGDSDKPMADADESKSQPQDQQSSVPTTSTAEQTGVPKLEVKDNETQSSQQQPKDSTEAANPATGTSPSVQKNPQLSSTTTATDVPQSAPSQTTNATTTLLPPPSSTAGPPTTNPLYSDPGAPSPGTFQIFAPSPTPTPSPVYDQPDQALGDMRLAKIGSRSGSGYNSPAVSTTSGYGYGSSASGTGFGTRHDSSSSGTPKDRRNFSGGSNSGSGTGVAGAGGPGTGSGPGATPKDRRKSIFAPLNFNPLIEKDIDSKYSTGGKFFVKGSNTGSGAPGAGPGPGCPGSVPGVSAVGVASGIPNSSGSTGSSGKLATGKLGFSALPPNSATSVRSTYMESLMDGPGGVTGAAGVVRTTPTFLRKRRFEDVIAEDDDDDLISDSDEDQATKNGDGGDEEDDDEDDEDDEEGEEDEDDDEDEEMEDDEMENDENENANNNQMDIDTHEENDKLGLTTKPAPTGLGISGTAALLKTNTDIFGTPTTAISSNNNTPNLGPGSPTPTSNLPVTSLNSNEIQNWLYWILRGPSVSSIPPKFLSDSTPSITPKLSKKTITAVLPVLQEFILYSRFQDSPIFVHENDLTLLNSDRESPSMLGNDLECVLNKVFPGVHRLELTSLLEPVRDPEPPKPFDSTITTSVVVMVED</sequence>